<feature type="domain" description="MRH" evidence="5">
    <location>
        <begin position="375"/>
        <end position="492"/>
    </location>
</feature>
<name>A0A0D3JC95_EMIH1</name>
<dbReference type="InterPro" id="IPR044865">
    <property type="entry name" value="MRH_dom"/>
</dbReference>
<dbReference type="PROSITE" id="PS51914">
    <property type="entry name" value="MRH"/>
    <property type="match status" value="1"/>
</dbReference>
<keyword evidence="4" id="KW-1015">Disulfide bond</keyword>
<dbReference type="KEGG" id="ehx:EMIHUDRAFT_469871"/>
<dbReference type="AlphaFoldDB" id="A0A0D3JC95"/>
<protein>
    <recommendedName>
        <fullName evidence="1">Glucosidase 2 subunit beta</fullName>
    </recommendedName>
</protein>
<evidence type="ECO:0000313" key="7">
    <source>
        <dbReference type="Proteomes" id="UP000013827"/>
    </source>
</evidence>
<dbReference type="Gene3D" id="2.70.130.10">
    <property type="entry name" value="Mannose-6-phosphate receptor binding domain"/>
    <property type="match status" value="1"/>
</dbReference>
<dbReference type="STRING" id="2903.R1E2S8"/>
<dbReference type="InterPro" id="IPR039794">
    <property type="entry name" value="Gtb1-like"/>
</dbReference>
<reference evidence="7" key="1">
    <citation type="journal article" date="2013" name="Nature">
        <title>Pan genome of the phytoplankton Emiliania underpins its global distribution.</title>
        <authorList>
            <person name="Read B.A."/>
            <person name="Kegel J."/>
            <person name="Klute M.J."/>
            <person name="Kuo A."/>
            <person name="Lefebvre S.C."/>
            <person name="Maumus F."/>
            <person name="Mayer C."/>
            <person name="Miller J."/>
            <person name="Monier A."/>
            <person name="Salamov A."/>
            <person name="Young J."/>
            <person name="Aguilar M."/>
            <person name="Claverie J.M."/>
            <person name="Frickenhaus S."/>
            <person name="Gonzalez K."/>
            <person name="Herman E.K."/>
            <person name="Lin Y.C."/>
            <person name="Napier J."/>
            <person name="Ogata H."/>
            <person name="Sarno A.F."/>
            <person name="Shmutz J."/>
            <person name="Schroeder D."/>
            <person name="de Vargas C."/>
            <person name="Verret F."/>
            <person name="von Dassow P."/>
            <person name="Valentin K."/>
            <person name="Van de Peer Y."/>
            <person name="Wheeler G."/>
            <person name="Dacks J.B."/>
            <person name="Delwiche C.F."/>
            <person name="Dyhrman S.T."/>
            <person name="Glockner G."/>
            <person name="John U."/>
            <person name="Richards T."/>
            <person name="Worden A.Z."/>
            <person name="Zhang X."/>
            <person name="Grigoriev I.V."/>
            <person name="Allen A.E."/>
            <person name="Bidle K."/>
            <person name="Borodovsky M."/>
            <person name="Bowler C."/>
            <person name="Brownlee C."/>
            <person name="Cock J.M."/>
            <person name="Elias M."/>
            <person name="Gladyshev V.N."/>
            <person name="Groth M."/>
            <person name="Guda C."/>
            <person name="Hadaegh A."/>
            <person name="Iglesias-Rodriguez M.D."/>
            <person name="Jenkins J."/>
            <person name="Jones B.M."/>
            <person name="Lawson T."/>
            <person name="Leese F."/>
            <person name="Lindquist E."/>
            <person name="Lobanov A."/>
            <person name="Lomsadze A."/>
            <person name="Malik S.B."/>
            <person name="Marsh M.E."/>
            <person name="Mackinder L."/>
            <person name="Mock T."/>
            <person name="Mueller-Roeber B."/>
            <person name="Pagarete A."/>
            <person name="Parker M."/>
            <person name="Probert I."/>
            <person name="Quesneville H."/>
            <person name="Raines C."/>
            <person name="Rensing S.A."/>
            <person name="Riano-Pachon D.M."/>
            <person name="Richier S."/>
            <person name="Rokitta S."/>
            <person name="Shiraiwa Y."/>
            <person name="Soanes D.M."/>
            <person name="van der Giezen M."/>
            <person name="Wahlund T.M."/>
            <person name="Williams B."/>
            <person name="Wilson W."/>
            <person name="Wolfe G."/>
            <person name="Wurch L.L."/>
        </authorList>
    </citation>
    <scope>NUCLEOTIDE SEQUENCE</scope>
</reference>
<evidence type="ECO:0000256" key="4">
    <source>
        <dbReference type="ARBA" id="ARBA00023157"/>
    </source>
</evidence>
<dbReference type="InterPro" id="IPR028146">
    <property type="entry name" value="PRKCSH_N"/>
</dbReference>
<sequence>MTIAALATVSAAFECDGRALPGAYLNDDYCDCADGSDEAATGACADTIYVCRNLPHKPKQIFSSRVNDGVCDCCDGSDEANSTDCPNGCIALATEAFGALSRGCLRRAELAIAAAKAASSDAERLSAARAQLATATPTIDALHDAKAAAEADEASKRDGRAARLAAGEVDTSLGVERLDAGMTLRALVRVALWGGVEGVDRMYDLLVERPGLEEAAEEVAMKARDEAAAEKGQSAGGGGGGGVCDAAGACGHAREHEAALLQLLEPLPEDGGALRAVLRVLHAELGAGATSALAQAARELLAETESPLDDAAVAAALELLEPFRHDEAEAARAAHKAAVEAVQEASEAERQLAPKEAIAASGGCGAGLEWRQLHGRCFEAEDRGYTYKACPFQEMRQGSPGGRASRQQTLLGNFTRWEPVSGERASQLARAGRTPSELGTMRFEGGAACGGGALRRATLYFECGEQDALLEVTEPETCVYEAWMSTPLACSLALLREKVATLEEASAAASLEFRPSDELRALLAAPE</sequence>
<dbReference type="PANTHER" id="PTHR12630:SF1">
    <property type="entry name" value="GLUCOSIDASE 2 SUBUNIT BETA"/>
    <property type="match status" value="1"/>
</dbReference>
<dbReference type="Pfam" id="PF13015">
    <property type="entry name" value="PRKCSH_1"/>
    <property type="match status" value="1"/>
</dbReference>
<dbReference type="SUPFAM" id="SSF50911">
    <property type="entry name" value="Mannose 6-phosphate receptor domain"/>
    <property type="match status" value="1"/>
</dbReference>
<accession>A0A0D3JC95</accession>
<evidence type="ECO:0000259" key="5">
    <source>
        <dbReference type="PROSITE" id="PS51914"/>
    </source>
</evidence>
<dbReference type="EnsemblProtists" id="EOD21130">
    <property type="protein sequence ID" value="EOD21130"/>
    <property type="gene ID" value="EMIHUDRAFT_469871"/>
</dbReference>
<keyword evidence="7" id="KW-1185">Reference proteome</keyword>
<evidence type="ECO:0000256" key="2">
    <source>
        <dbReference type="ARBA" id="ARBA00022729"/>
    </source>
</evidence>
<dbReference type="PANTHER" id="PTHR12630">
    <property type="entry name" value="N-LINKED OLIGOSACCHARIDE PROCESSING"/>
    <property type="match status" value="1"/>
</dbReference>
<keyword evidence="2" id="KW-0732">Signal</keyword>
<dbReference type="PaxDb" id="2903-EOD21130"/>
<dbReference type="eggNOG" id="KOG2397">
    <property type="taxonomic scope" value="Eukaryota"/>
</dbReference>
<dbReference type="Proteomes" id="UP000013827">
    <property type="component" value="Unassembled WGS sequence"/>
</dbReference>
<dbReference type="RefSeq" id="XP_005773559.1">
    <property type="nucleotide sequence ID" value="XM_005773502.1"/>
</dbReference>
<keyword evidence="3" id="KW-0256">Endoplasmic reticulum</keyword>
<dbReference type="GeneID" id="17266685"/>
<dbReference type="InterPro" id="IPR009011">
    <property type="entry name" value="Man6P_isomerase_rcpt-bd_dom_sf"/>
</dbReference>
<dbReference type="InterPro" id="IPR036607">
    <property type="entry name" value="PRKCSH"/>
</dbReference>
<evidence type="ECO:0000256" key="1">
    <source>
        <dbReference type="ARBA" id="ARBA00022387"/>
    </source>
</evidence>
<dbReference type="GO" id="GO:0006491">
    <property type="term" value="P:N-glycan processing"/>
    <property type="evidence" value="ECO:0007669"/>
    <property type="project" value="TreeGrafter"/>
</dbReference>
<proteinExistence type="predicted"/>
<organism evidence="6 7">
    <name type="scientific">Emiliania huxleyi (strain CCMP1516)</name>
    <dbReference type="NCBI Taxonomy" id="280463"/>
    <lineage>
        <taxon>Eukaryota</taxon>
        <taxon>Haptista</taxon>
        <taxon>Haptophyta</taxon>
        <taxon>Prymnesiophyceae</taxon>
        <taxon>Isochrysidales</taxon>
        <taxon>Noelaerhabdaceae</taxon>
        <taxon>Emiliania</taxon>
    </lineage>
</organism>
<dbReference type="HOGENOM" id="CLU_016834_1_0_1"/>
<evidence type="ECO:0000313" key="6">
    <source>
        <dbReference type="EnsemblProtists" id="EOD21130"/>
    </source>
</evidence>
<reference evidence="6" key="2">
    <citation type="submission" date="2024-10" db="UniProtKB">
        <authorList>
            <consortium name="EnsemblProtists"/>
        </authorList>
    </citation>
    <scope>IDENTIFICATION</scope>
</reference>
<evidence type="ECO:0000256" key="3">
    <source>
        <dbReference type="ARBA" id="ARBA00022824"/>
    </source>
</evidence>
<dbReference type="GO" id="GO:0017177">
    <property type="term" value="C:glucosidase II complex"/>
    <property type="evidence" value="ECO:0007669"/>
    <property type="project" value="TreeGrafter"/>
</dbReference>
<dbReference type="Pfam" id="PF12999">
    <property type="entry name" value="PRKCSH-like"/>
    <property type="match status" value="1"/>
</dbReference>